<accession>A0A0V1A560</accession>
<dbReference type="Proteomes" id="UP000054783">
    <property type="component" value="Unassembled WGS sequence"/>
</dbReference>
<evidence type="ECO:0000313" key="2">
    <source>
        <dbReference type="Proteomes" id="UP000054783"/>
    </source>
</evidence>
<dbReference type="EMBL" id="JYDQ01000030">
    <property type="protein sequence ID" value="KRY19922.1"/>
    <property type="molecule type" value="Genomic_DNA"/>
</dbReference>
<reference evidence="1 2" key="1">
    <citation type="submission" date="2015-01" db="EMBL/GenBank/DDBJ databases">
        <title>Evolution of Trichinella species and genotypes.</title>
        <authorList>
            <person name="Korhonen P.K."/>
            <person name="Edoardo P."/>
            <person name="Giuseppe L.R."/>
            <person name="Gasser R.B."/>
        </authorList>
    </citation>
    <scope>NUCLEOTIDE SEQUENCE [LARGE SCALE GENOMIC DNA]</scope>
    <source>
        <strain evidence="1">ISS2496</strain>
    </source>
</reference>
<sequence length="75" mass="8539">MVDHCNRRTGAQYLAVGNLKHHSFQAPQEDGRPISRKSHVILDRQKDYGSWVDWKEAVGFGVVSVGFRPRCDLSQ</sequence>
<protein>
    <submittedName>
        <fullName evidence="1">Uncharacterized protein</fullName>
    </submittedName>
</protein>
<keyword evidence="2" id="KW-1185">Reference proteome</keyword>
<dbReference type="AlphaFoldDB" id="A0A0V1A560"/>
<gene>
    <name evidence="1" type="ORF">T12_7879</name>
</gene>
<comment type="caution">
    <text evidence="1">The sequence shown here is derived from an EMBL/GenBank/DDBJ whole genome shotgun (WGS) entry which is preliminary data.</text>
</comment>
<name>A0A0V1A560_9BILA</name>
<proteinExistence type="predicted"/>
<organism evidence="1 2">
    <name type="scientific">Trichinella patagoniensis</name>
    <dbReference type="NCBI Taxonomy" id="990121"/>
    <lineage>
        <taxon>Eukaryota</taxon>
        <taxon>Metazoa</taxon>
        <taxon>Ecdysozoa</taxon>
        <taxon>Nematoda</taxon>
        <taxon>Enoplea</taxon>
        <taxon>Dorylaimia</taxon>
        <taxon>Trichinellida</taxon>
        <taxon>Trichinellidae</taxon>
        <taxon>Trichinella</taxon>
    </lineage>
</organism>
<evidence type="ECO:0000313" key="1">
    <source>
        <dbReference type="EMBL" id="KRY19922.1"/>
    </source>
</evidence>